<reference evidence="2" key="2">
    <citation type="submission" date="2017-10" db="EMBL/GenBank/DDBJ databases">
        <authorList>
            <person name="Enke T.N."/>
            <person name="Cordero O.X."/>
        </authorList>
    </citation>
    <scope>NUCLEOTIDE SEQUENCE</scope>
    <source>
        <strain evidence="2">4G03</strain>
    </source>
</reference>
<name>A0A2G1BWI7_9FLAO</name>
<dbReference type="Proteomes" id="UP001242342">
    <property type="component" value="Unassembled WGS sequence"/>
</dbReference>
<evidence type="ECO:0000313" key="4">
    <source>
        <dbReference type="Proteomes" id="UP001242342"/>
    </source>
</evidence>
<organism evidence="2 3">
    <name type="scientific">Tenacibaculum discolor</name>
    <dbReference type="NCBI Taxonomy" id="361581"/>
    <lineage>
        <taxon>Bacteria</taxon>
        <taxon>Pseudomonadati</taxon>
        <taxon>Bacteroidota</taxon>
        <taxon>Flavobacteriia</taxon>
        <taxon>Flavobacteriales</taxon>
        <taxon>Flavobacteriaceae</taxon>
        <taxon>Tenacibaculum</taxon>
    </lineage>
</organism>
<evidence type="ECO:0000313" key="2">
    <source>
        <dbReference type="EMBL" id="PHN98334.1"/>
    </source>
</evidence>
<dbReference type="EMBL" id="PDUU01000004">
    <property type="protein sequence ID" value="PHN98334.1"/>
    <property type="molecule type" value="Genomic_DNA"/>
</dbReference>
<proteinExistence type="predicted"/>
<reference evidence="2 3" key="1">
    <citation type="journal article" date="2016" name="Nat. Commun.">
        <title>Microbial interactions lead to rapid micro-scale successions on model marine particles.</title>
        <authorList>
            <person name="Datta M.S."/>
            <person name="Sliwerska E."/>
            <person name="Gore J."/>
            <person name="Polz M.F."/>
            <person name="Cordero O.X."/>
        </authorList>
    </citation>
    <scope>NUCLEOTIDE SEQUENCE [LARGE SCALE GENOMIC DNA]</scope>
    <source>
        <strain evidence="2 3">4G03</strain>
    </source>
</reference>
<sequence>MGKINIKEELYKQCELYVNKRLQTVEETITSHQKALQSETKSSAGDKHETGRAMLQLEMEKASQQLSGVAQMKETLAKINTDITSKVAHLGSVVTTSTINYFISVSVGLLIVKEKKYFAVSPSSPIGKLILGKKEGESFEFNGAKNTIKEIF</sequence>
<comment type="caution">
    <text evidence="2">The sequence shown here is derived from an EMBL/GenBank/DDBJ whole genome shotgun (WGS) entry which is preliminary data.</text>
</comment>
<dbReference type="EMBL" id="JAUYVU010000001">
    <property type="protein sequence ID" value="MDP2540109.1"/>
    <property type="molecule type" value="Genomic_DNA"/>
</dbReference>
<evidence type="ECO:0000313" key="3">
    <source>
        <dbReference type="Proteomes" id="UP000222163"/>
    </source>
</evidence>
<accession>A0A2G1BWI7</accession>
<dbReference type="RefSeq" id="WP_099215233.1">
    <property type="nucleotide sequence ID" value="NZ_JAUYVU010000001.1"/>
</dbReference>
<dbReference type="GO" id="GO:0003746">
    <property type="term" value="F:translation elongation factor activity"/>
    <property type="evidence" value="ECO:0007669"/>
    <property type="project" value="UniProtKB-KW"/>
</dbReference>
<gene>
    <name evidence="2" type="ORF">CSC81_06550</name>
    <name evidence="1" type="ORF">Q8W23_01335</name>
</gene>
<protein>
    <submittedName>
        <fullName evidence="2">3-oxoacyl-ACP synthase</fullName>
    </submittedName>
    <submittedName>
        <fullName evidence="1">GreA/GreB family elongation factor</fullName>
    </submittedName>
</protein>
<dbReference type="AlphaFoldDB" id="A0A2G1BWI7"/>
<keyword evidence="4" id="KW-1185">Reference proteome</keyword>
<evidence type="ECO:0000313" key="1">
    <source>
        <dbReference type="EMBL" id="MDP2540109.1"/>
    </source>
</evidence>
<reference evidence="1 4" key="3">
    <citation type="submission" date="2023-07" db="EMBL/GenBank/DDBJ databases">
        <title>Genome content predicts the carbon catabolic preferences of heterotrophic bacteria.</title>
        <authorList>
            <person name="Gralka M."/>
        </authorList>
    </citation>
    <scope>NUCLEOTIDE SEQUENCE [LARGE SCALE GENOMIC DNA]</scope>
    <source>
        <strain evidence="1 4">4G03</strain>
    </source>
</reference>
<dbReference type="Proteomes" id="UP000222163">
    <property type="component" value="Unassembled WGS sequence"/>
</dbReference>
<keyword evidence="1" id="KW-0648">Protein biosynthesis</keyword>
<keyword evidence="1" id="KW-0251">Elongation factor</keyword>